<gene>
    <name evidence="8" type="primary">TPM3</name>
</gene>
<dbReference type="Proteomes" id="UP000314981">
    <property type="component" value="Chromosome 3"/>
</dbReference>
<dbReference type="SUPFAM" id="SSF57997">
    <property type="entry name" value="Tropomyosin"/>
    <property type="match status" value="1"/>
</dbReference>
<dbReference type="GO" id="GO:0003779">
    <property type="term" value="F:actin binding"/>
    <property type="evidence" value="ECO:0007669"/>
    <property type="project" value="UniProtKB-KW"/>
</dbReference>
<evidence type="ECO:0000256" key="1">
    <source>
        <dbReference type="ARBA" id="ARBA00004245"/>
    </source>
</evidence>
<keyword evidence="3 7" id="KW-0175">Coiled coil</keyword>
<keyword evidence="6" id="KW-0206">Cytoskeleton</keyword>
<protein>
    <submittedName>
        <fullName evidence="8">Tropomyosin 3</fullName>
    </submittedName>
</protein>
<evidence type="ECO:0000313" key="8">
    <source>
        <dbReference type="Ensembl" id="ENSBIXP00000041974.1"/>
    </source>
</evidence>
<keyword evidence="6" id="KW-0963">Cytoplasm</keyword>
<reference evidence="8" key="2">
    <citation type="submission" date="2025-08" db="UniProtKB">
        <authorList>
            <consortium name="Ensembl"/>
        </authorList>
    </citation>
    <scope>IDENTIFICATION</scope>
</reference>
<reference evidence="8 9" key="1">
    <citation type="submission" date="2018-11" db="EMBL/GenBank/DDBJ databases">
        <title>Haplotype-resolved cattle genomes.</title>
        <authorList>
            <person name="Low W.Y."/>
            <person name="Tearle R."/>
            <person name="Bickhart D.M."/>
            <person name="Rosen B.D."/>
            <person name="Koren S."/>
            <person name="Rhie A."/>
            <person name="Hiendleder S."/>
            <person name="Phillippy A.M."/>
            <person name="Smith T.P.L."/>
            <person name="Williams J.L."/>
        </authorList>
    </citation>
    <scope>NUCLEOTIDE SEQUENCE [LARGE SCALE GENOMIC DNA]</scope>
</reference>
<keyword evidence="4" id="KW-0514">Muscle protein</keyword>
<dbReference type="Gene3D" id="1.20.5.170">
    <property type="match status" value="1"/>
</dbReference>
<accession>A0A4W2EYX5</accession>
<dbReference type="GO" id="GO:0005856">
    <property type="term" value="C:cytoskeleton"/>
    <property type="evidence" value="ECO:0007669"/>
    <property type="project" value="UniProtKB-SubCell"/>
</dbReference>
<evidence type="ECO:0000256" key="5">
    <source>
        <dbReference type="ARBA" id="ARBA00023203"/>
    </source>
</evidence>
<feature type="coiled-coil region" evidence="7">
    <location>
        <begin position="7"/>
        <end position="167"/>
    </location>
</feature>
<dbReference type="PRINTS" id="PR00194">
    <property type="entry name" value="TROPOMYOSIN"/>
</dbReference>
<dbReference type="FunFam" id="1.20.5.340:FF:000001">
    <property type="entry name" value="Tropomyosin alpha-1 chain isoform 2"/>
    <property type="match status" value="1"/>
</dbReference>
<keyword evidence="5" id="KW-0009">Actin-binding</keyword>
<evidence type="ECO:0000313" key="9">
    <source>
        <dbReference type="Proteomes" id="UP000314981"/>
    </source>
</evidence>
<comment type="subcellular location">
    <subcellularLocation>
        <location evidence="1">Cytoplasm</location>
        <location evidence="1">Cytoskeleton</location>
    </subcellularLocation>
</comment>
<organism evidence="8 9">
    <name type="scientific">Bos indicus x Bos taurus</name>
    <name type="common">Hybrid cattle</name>
    <dbReference type="NCBI Taxonomy" id="30522"/>
    <lineage>
        <taxon>Eukaryota</taxon>
        <taxon>Metazoa</taxon>
        <taxon>Chordata</taxon>
        <taxon>Craniata</taxon>
        <taxon>Vertebrata</taxon>
        <taxon>Euteleostomi</taxon>
        <taxon>Mammalia</taxon>
        <taxon>Eutheria</taxon>
        <taxon>Laurasiatheria</taxon>
        <taxon>Artiodactyla</taxon>
        <taxon>Ruminantia</taxon>
        <taxon>Pecora</taxon>
        <taxon>Bovidae</taxon>
        <taxon>Bovinae</taxon>
        <taxon>Bos</taxon>
    </lineage>
</organism>
<dbReference type="AlphaFoldDB" id="A0A4W2EYX5"/>
<evidence type="ECO:0000256" key="4">
    <source>
        <dbReference type="ARBA" id="ARBA00023179"/>
    </source>
</evidence>
<reference evidence="8" key="3">
    <citation type="submission" date="2025-09" db="UniProtKB">
        <authorList>
            <consortium name="Ensembl"/>
        </authorList>
    </citation>
    <scope>IDENTIFICATION</scope>
</reference>
<proteinExistence type="inferred from homology"/>
<comment type="similarity">
    <text evidence="2">Belongs to the tropomyosin family.</text>
</comment>
<dbReference type="Pfam" id="PF00261">
    <property type="entry name" value="Tropomyosin"/>
    <property type="match status" value="1"/>
</dbReference>
<sequence>MAGITTIEAVKRKIQVLQQQADDAEERAERLQREVEGERRAREQAEAEVASLNRRIQLVEEELDRAQERLATALQKLEEAEKAADESERGMKVIENRALKDEEKMELQEIQLKEAKHIAEEADRKYEEVARKLVIIEGDLERTEERAELAESRCREMDEQIRLMDQNLKCLSAAEEKVLTIKPTERFCVWCDFVRFCFCSVLQLPPLHWWFVECFLISSWNAPFLSTYLASFISSFLITSLPLHRVSPSLG</sequence>
<dbReference type="InterPro" id="IPR000533">
    <property type="entry name" value="Tropomyosin"/>
</dbReference>
<keyword evidence="9" id="KW-1185">Reference proteome</keyword>
<evidence type="ECO:0000256" key="7">
    <source>
        <dbReference type="SAM" id="Coils"/>
    </source>
</evidence>
<evidence type="ECO:0000256" key="6">
    <source>
        <dbReference type="ARBA" id="ARBA00023212"/>
    </source>
</evidence>
<evidence type="ECO:0000256" key="2">
    <source>
        <dbReference type="ARBA" id="ARBA00009036"/>
    </source>
</evidence>
<dbReference type="FunFam" id="1.20.5.170:FF:000001">
    <property type="entry name" value="Tropomyosin alpha-1 chain isoform 1"/>
    <property type="match status" value="1"/>
</dbReference>
<name>A0A4W2EYX5_BOBOX</name>
<dbReference type="Ensembl" id="ENSBIXT00000051130.1">
    <property type="protein sequence ID" value="ENSBIXP00000041974.1"/>
    <property type="gene ID" value="ENSBIXG00000026145.1"/>
</dbReference>
<evidence type="ECO:0000256" key="3">
    <source>
        <dbReference type="ARBA" id="ARBA00023054"/>
    </source>
</evidence>
<dbReference type="PANTHER" id="PTHR19269">
    <property type="entry name" value="TROPOMYOSIN"/>
    <property type="match status" value="1"/>
</dbReference>